<dbReference type="PROSITE" id="PS51146">
    <property type="entry name" value="KAIC"/>
    <property type="match status" value="2"/>
</dbReference>
<dbReference type="InterPro" id="IPR010624">
    <property type="entry name" value="KaiC_dom"/>
</dbReference>
<name>A0ABX0GSD4_9ACTN</name>
<dbReference type="InterPro" id="IPR051347">
    <property type="entry name" value="Circadian_clock_KaiC-rel"/>
</dbReference>
<dbReference type="SUPFAM" id="SSF52540">
    <property type="entry name" value="P-loop containing nucleoside triphosphate hydrolases"/>
    <property type="match status" value="2"/>
</dbReference>
<keyword evidence="3" id="KW-1185">Reference proteome</keyword>
<dbReference type="SMART" id="SM00382">
    <property type="entry name" value="AAA"/>
    <property type="match status" value="2"/>
</dbReference>
<protein>
    <submittedName>
        <fullName evidence="2">Circadian clock protein KaiC</fullName>
    </submittedName>
</protein>
<feature type="domain" description="KaiC" evidence="1">
    <location>
        <begin position="3"/>
        <end position="246"/>
    </location>
</feature>
<organism evidence="2 3">
    <name type="scientific">Motilibacter deserti</name>
    <dbReference type="NCBI Taxonomy" id="2714956"/>
    <lineage>
        <taxon>Bacteria</taxon>
        <taxon>Bacillati</taxon>
        <taxon>Actinomycetota</taxon>
        <taxon>Actinomycetes</taxon>
        <taxon>Motilibacterales</taxon>
        <taxon>Motilibacteraceae</taxon>
        <taxon>Motilibacter</taxon>
    </lineage>
</organism>
<proteinExistence type="predicted"/>
<dbReference type="EMBL" id="JAANNP010000003">
    <property type="protein sequence ID" value="NHC13767.1"/>
    <property type="molecule type" value="Genomic_DNA"/>
</dbReference>
<evidence type="ECO:0000313" key="3">
    <source>
        <dbReference type="Proteomes" id="UP000800981"/>
    </source>
</evidence>
<dbReference type="Proteomes" id="UP000800981">
    <property type="component" value="Unassembled WGS sequence"/>
</dbReference>
<accession>A0ABX0GSD4</accession>
<dbReference type="InterPro" id="IPR003593">
    <property type="entry name" value="AAA+_ATPase"/>
</dbReference>
<feature type="domain" description="KaiC" evidence="1">
    <location>
        <begin position="247"/>
        <end position="466"/>
    </location>
</feature>
<evidence type="ECO:0000313" key="2">
    <source>
        <dbReference type="EMBL" id="NHC13767.1"/>
    </source>
</evidence>
<dbReference type="InterPro" id="IPR014774">
    <property type="entry name" value="KaiC-like_dom"/>
</dbReference>
<comment type="caution">
    <text evidence="2">The sequence shown here is derived from an EMBL/GenBank/DDBJ whole genome shotgun (WGS) entry which is preliminary data.</text>
</comment>
<dbReference type="PANTHER" id="PTHR42926:SF1">
    <property type="entry name" value="CIRCADIAN CLOCK OSCILLATOR PROTEIN KAIC 1"/>
    <property type="match status" value="1"/>
</dbReference>
<gene>
    <name evidence="2" type="ORF">G9H71_08235</name>
</gene>
<dbReference type="RefSeq" id="WP_166280653.1">
    <property type="nucleotide sequence ID" value="NZ_JAANNP010000003.1"/>
</dbReference>
<dbReference type="InterPro" id="IPR027417">
    <property type="entry name" value="P-loop_NTPase"/>
</dbReference>
<dbReference type="PANTHER" id="PTHR42926">
    <property type="match status" value="1"/>
</dbReference>
<reference evidence="2 3" key="1">
    <citation type="submission" date="2020-03" db="EMBL/GenBank/DDBJ databases">
        <title>Two novel Motilibacter sp.</title>
        <authorList>
            <person name="Liu S."/>
        </authorList>
    </citation>
    <scope>NUCLEOTIDE SEQUENCE [LARGE SCALE GENOMIC DNA]</scope>
    <source>
        <strain evidence="2 3">E257</strain>
    </source>
</reference>
<dbReference type="Pfam" id="PF06745">
    <property type="entry name" value="ATPase"/>
    <property type="match status" value="2"/>
</dbReference>
<dbReference type="Gene3D" id="3.40.50.300">
    <property type="entry name" value="P-loop containing nucleotide triphosphate hydrolases"/>
    <property type="match status" value="2"/>
</dbReference>
<dbReference type="PRINTS" id="PR01874">
    <property type="entry name" value="DNAREPAIRADA"/>
</dbReference>
<evidence type="ECO:0000259" key="1">
    <source>
        <dbReference type="PROSITE" id="PS51146"/>
    </source>
</evidence>
<sequence length="466" mass="49315">MLPRLETGIPGFDVVSGGGLPRGRATLVSGEAGAAKTVFAAQFLAEGVRRGQPAVFVSLEEPAEELRANLSTLGWPIAEWEREELWSFVDASPVVVGDTAEAFSDYSLETLSAQIGRAVDATGAVRLAIDSLDAVLLRYAETEIVRGQLRRLVAELRRLGLTVVLTAESPEGEPRLTMTGVGQFVADNVVVLRNRLEGERRRRTVEVLKMRGAGHRGGEHPFTVQPGRGVVVLPGRGDRPLPLPASDRVSLGTAQLDELCGGGAYRGSVVLAAGPPASGKTLLAAAFAAAGPPTLFVALDQTREQVVHATCAAGYRLDEAERAGKLRFLRVRPEAPEELLATVQHAADELRPARIVLDGLGAVQRTATRVVFEELVRGLEAVLRSSSATCLVTTTTQPLLGSPVDLDPELLAAADCILLLRHQDLGHRLARTVTVLGMRGGANGQAVRELQIGSSGLRLAPVTPAG</sequence>